<dbReference type="EMBL" id="MU128927">
    <property type="protein sequence ID" value="KAF9518148.1"/>
    <property type="molecule type" value="Genomic_DNA"/>
</dbReference>
<comment type="caution">
    <text evidence="1">The sequence shown here is derived from an EMBL/GenBank/DDBJ whole genome shotgun (WGS) entry which is preliminary data.</text>
</comment>
<sequence>MRFDPKQPWDEWYNIGCQMTSSLIYNLNMPNCLTSSSWASSILPRLWPPVDVPTLRFTIQERHNVGLSDCRARVVQQLFSWRDSTDCYHALRVTWLIYDRRLFHPPSIYKLECLMKEKWGDFGKWLAVDLSVQYQEKDGRAVLMILEGNFSLALCGGGSEAPLEQLKISIDAITMQTEILSTFFSEAAWLWTGYVPTNSKLFATLDSAPFSGICDQKTFKAAAWICGKQIRDTPSLVLGI</sequence>
<accession>A0A9P6B5L0</accession>
<gene>
    <name evidence="1" type="ORF">BS47DRAFT_1389322</name>
</gene>
<name>A0A9P6B5L0_9AGAM</name>
<protein>
    <submittedName>
        <fullName evidence="1">Uncharacterized protein</fullName>
    </submittedName>
</protein>
<dbReference type="Proteomes" id="UP000886523">
    <property type="component" value="Unassembled WGS sequence"/>
</dbReference>
<keyword evidence="2" id="KW-1185">Reference proteome</keyword>
<proteinExistence type="predicted"/>
<reference evidence="1" key="1">
    <citation type="journal article" date="2020" name="Nat. Commun.">
        <title>Large-scale genome sequencing of mycorrhizal fungi provides insights into the early evolution of symbiotic traits.</title>
        <authorList>
            <person name="Miyauchi S."/>
            <person name="Kiss E."/>
            <person name="Kuo A."/>
            <person name="Drula E."/>
            <person name="Kohler A."/>
            <person name="Sanchez-Garcia M."/>
            <person name="Morin E."/>
            <person name="Andreopoulos B."/>
            <person name="Barry K.W."/>
            <person name="Bonito G."/>
            <person name="Buee M."/>
            <person name="Carver A."/>
            <person name="Chen C."/>
            <person name="Cichocki N."/>
            <person name="Clum A."/>
            <person name="Culley D."/>
            <person name="Crous P.W."/>
            <person name="Fauchery L."/>
            <person name="Girlanda M."/>
            <person name="Hayes R.D."/>
            <person name="Keri Z."/>
            <person name="LaButti K."/>
            <person name="Lipzen A."/>
            <person name="Lombard V."/>
            <person name="Magnuson J."/>
            <person name="Maillard F."/>
            <person name="Murat C."/>
            <person name="Nolan M."/>
            <person name="Ohm R.A."/>
            <person name="Pangilinan J."/>
            <person name="Pereira M.F."/>
            <person name="Perotto S."/>
            <person name="Peter M."/>
            <person name="Pfister S."/>
            <person name="Riley R."/>
            <person name="Sitrit Y."/>
            <person name="Stielow J.B."/>
            <person name="Szollosi G."/>
            <person name="Zifcakova L."/>
            <person name="Stursova M."/>
            <person name="Spatafora J.W."/>
            <person name="Tedersoo L."/>
            <person name="Vaario L.M."/>
            <person name="Yamada A."/>
            <person name="Yan M."/>
            <person name="Wang P."/>
            <person name="Xu J."/>
            <person name="Bruns T."/>
            <person name="Baldrian P."/>
            <person name="Vilgalys R."/>
            <person name="Dunand C."/>
            <person name="Henrissat B."/>
            <person name="Grigoriev I.V."/>
            <person name="Hibbett D."/>
            <person name="Nagy L.G."/>
            <person name="Martin F.M."/>
        </authorList>
    </citation>
    <scope>NUCLEOTIDE SEQUENCE</scope>
    <source>
        <strain evidence="1">UP504</strain>
    </source>
</reference>
<evidence type="ECO:0000313" key="2">
    <source>
        <dbReference type="Proteomes" id="UP000886523"/>
    </source>
</evidence>
<organism evidence="1 2">
    <name type="scientific">Hydnum rufescens UP504</name>
    <dbReference type="NCBI Taxonomy" id="1448309"/>
    <lineage>
        <taxon>Eukaryota</taxon>
        <taxon>Fungi</taxon>
        <taxon>Dikarya</taxon>
        <taxon>Basidiomycota</taxon>
        <taxon>Agaricomycotina</taxon>
        <taxon>Agaricomycetes</taxon>
        <taxon>Cantharellales</taxon>
        <taxon>Hydnaceae</taxon>
        <taxon>Hydnum</taxon>
    </lineage>
</organism>
<dbReference type="AlphaFoldDB" id="A0A9P6B5L0"/>
<evidence type="ECO:0000313" key="1">
    <source>
        <dbReference type="EMBL" id="KAF9518148.1"/>
    </source>
</evidence>